<organism evidence="3 4">
    <name type="scientific">Ophiocordyceps australis</name>
    <dbReference type="NCBI Taxonomy" id="1399860"/>
    <lineage>
        <taxon>Eukaryota</taxon>
        <taxon>Fungi</taxon>
        <taxon>Dikarya</taxon>
        <taxon>Ascomycota</taxon>
        <taxon>Pezizomycotina</taxon>
        <taxon>Sordariomycetes</taxon>
        <taxon>Hypocreomycetidae</taxon>
        <taxon>Hypocreales</taxon>
        <taxon>Ophiocordycipitaceae</taxon>
        <taxon>Ophiocordyceps</taxon>
    </lineage>
</organism>
<keyword evidence="4" id="KW-1185">Reference proteome</keyword>
<gene>
    <name evidence="3" type="ORF">CDD82_307</name>
</gene>
<protein>
    <submittedName>
        <fullName evidence="3">Uncharacterized protein</fullName>
    </submittedName>
</protein>
<evidence type="ECO:0000313" key="4">
    <source>
        <dbReference type="Proteomes" id="UP000224854"/>
    </source>
</evidence>
<accession>A0A2C5YGU6</accession>
<dbReference type="EMBL" id="NJEU01001069">
    <property type="protein sequence ID" value="PHH68735.1"/>
    <property type="molecule type" value="Genomic_DNA"/>
</dbReference>
<sequence>MKFNSVLALALASAPLIVATPLYNGAEAAVVEQANSNHVLDTRDPDPGFFGTIGRILKKIPKGSKSAAPKAPSAGSGTGGAAVRGAKDGLKKSTKDAITRTKKPKPGNTLDKFDPAAGDEEQPEEEAGEEEQEPVGSGSDGDVPGVIPLDGDQQAEVEAGEQGAAGSGSDDDVPGVIPLNG</sequence>
<evidence type="ECO:0000256" key="1">
    <source>
        <dbReference type="SAM" id="MobiDB-lite"/>
    </source>
</evidence>
<feature type="compositionally biased region" description="Acidic residues" evidence="1">
    <location>
        <begin position="117"/>
        <end position="133"/>
    </location>
</feature>
<evidence type="ECO:0000313" key="3">
    <source>
        <dbReference type="EMBL" id="PHH68735.1"/>
    </source>
</evidence>
<feature type="compositionally biased region" description="Basic and acidic residues" evidence="1">
    <location>
        <begin position="85"/>
        <end position="99"/>
    </location>
</feature>
<comment type="caution">
    <text evidence="3">The sequence shown here is derived from an EMBL/GenBank/DDBJ whole genome shotgun (WGS) entry which is preliminary data.</text>
</comment>
<proteinExistence type="predicted"/>
<reference evidence="3 4" key="1">
    <citation type="submission" date="2017-06" db="EMBL/GenBank/DDBJ databases">
        <title>Ant-infecting Ophiocordyceps genomes reveal a high diversity of potential behavioral manipulation genes and a possible major role for enterotoxins.</title>
        <authorList>
            <person name="De Bekker C."/>
            <person name="Evans H.C."/>
            <person name="Brachmann A."/>
            <person name="Hughes D.P."/>
        </authorList>
    </citation>
    <scope>NUCLEOTIDE SEQUENCE [LARGE SCALE GENOMIC DNA]</scope>
    <source>
        <strain evidence="3 4">1348a</strain>
    </source>
</reference>
<name>A0A2C5YGU6_9HYPO</name>
<keyword evidence="2" id="KW-0732">Signal</keyword>
<feature type="chain" id="PRO_5012925686" evidence="2">
    <location>
        <begin position="20"/>
        <end position="181"/>
    </location>
</feature>
<dbReference type="Proteomes" id="UP000224854">
    <property type="component" value="Unassembled WGS sequence"/>
</dbReference>
<feature type="compositionally biased region" description="Low complexity" evidence="1">
    <location>
        <begin position="134"/>
        <end position="152"/>
    </location>
</feature>
<evidence type="ECO:0000256" key="2">
    <source>
        <dbReference type="SAM" id="SignalP"/>
    </source>
</evidence>
<feature type="compositionally biased region" description="Low complexity" evidence="1">
    <location>
        <begin position="63"/>
        <end position="75"/>
    </location>
</feature>
<dbReference type="AlphaFoldDB" id="A0A2C5YGU6"/>
<feature type="region of interest" description="Disordered" evidence="1">
    <location>
        <begin position="61"/>
        <end position="181"/>
    </location>
</feature>
<feature type="signal peptide" evidence="2">
    <location>
        <begin position="1"/>
        <end position="19"/>
    </location>
</feature>